<keyword evidence="2" id="KW-0902">Two-component regulatory system</keyword>
<evidence type="ECO:0000259" key="8">
    <source>
        <dbReference type="PROSITE" id="PS50110"/>
    </source>
</evidence>
<evidence type="ECO:0000256" key="1">
    <source>
        <dbReference type="ARBA" id="ARBA00022553"/>
    </source>
</evidence>
<dbReference type="PANTHER" id="PTHR48111:SF1">
    <property type="entry name" value="TWO-COMPONENT RESPONSE REGULATOR ORR33"/>
    <property type="match status" value="1"/>
</dbReference>
<dbReference type="GO" id="GO:0000156">
    <property type="term" value="F:phosphorelay response regulator activity"/>
    <property type="evidence" value="ECO:0007669"/>
    <property type="project" value="TreeGrafter"/>
</dbReference>
<evidence type="ECO:0000256" key="5">
    <source>
        <dbReference type="ARBA" id="ARBA00023163"/>
    </source>
</evidence>
<dbReference type="SUPFAM" id="SSF52172">
    <property type="entry name" value="CheY-like"/>
    <property type="match status" value="1"/>
</dbReference>
<protein>
    <submittedName>
        <fullName evidence="10">DNA-binding response regulator</fullName>
    </submittedName>
</protein>
<evidence type="ECO:0000256" key="7">
    <source>
        <dbReference type="PROSITE-ProRule" id="PRU01091"/>
    </source>
</evidence>
<dbReference type="Gene3D" id="1.10.10.10">
    <property type="entry name" value="Winged helix-like DNA-binding domain superfamily/Winged helix DNA-binding domain"/>
    <property type="match status" value="1"/>
</dbReference>
<evidence type="ECO:0000259" key="9">
    <source>
        <dbReference type="PROSITE" id="PS51755"/>
    </source>
</evidence>
<organism evidence="10 11">
    <name type="scientific">Dehalogenimonas etheniformans</name>
    <dbReference type="NCBI Taxonomy" id="1536648"/>
    <lineage>
        <taxon>Bacteria</taxon>
        <taxon>Bacillati</taxon>
        <taxon>Chloroflexota</taxon>
        <taxon>Dehalococcoidia</taxon>
        <taxon>Dehalococcoidales</taxon>
        <taxon>Dehalococcoidaceae</taxon>
        <taxon>Dehalogenimonas</taxon>
    </lineage>
</organism>
<dbReference type="GO" id="GO:0006355">
    <property type="term" value="P:regulation of DNA-templated transcription"/>
    <property type="evidence" value="ECO:0007669"/>
    <property type="project" value="InterPro"/>
</dbReference>
<keyword evidence="5" id="KW-0804">Transcription</keyword>
<name>A0A2P5P7Y2_9CHLR</name>
<keyword evidence="3" id="KW-0805">Transcription regulation</keyword>
<dbReference type="Pfam" id="PF00072">
    <property type="entry name" value="Response_reg"/>
    <property type="match status" value="1"/>
</dbReference>
<dbReference type="InterPro" id="IPR039420">
    <property type="entry name" value="WalR-like"/>
</dbReference>
<proteinExistence type="predicted"/>
<feature type="DNA-binding region" description="OmpR/PhoB-type" evidence="7">
    <location>
        <begin position="133"/>
        <end position="233"/>
    </location>
</feature>
<feature type="modified residue" description="4-aspartylphosphate" evidence="6">
    <location>
        <position position="61"/>
    </location>
</feature>
<dbReference type="Proteomes" id="UP000235653">
    <property type="component" value="Unassembled WGS sequence"/>
</dbReference>
<dbReference type="AlphaFoldDB" id="A0A2P5P7Y2"/>
<dbReference type="GO" id="GO:0005829">
    <property type="term" value="C:cytosol"/>
    <property type="evidence" value="ECO:0007669"/>
    <property type="project" value="TreeGrafter"/>
</dbReference>
<evidence type="ECO:0000256" key="6">
    <source>
        <dbReference type="PROSITE-ProRule" id="PRU00169"/>
    </source>
</evidence>
<dbReference type="EMBL" id="JQAN02000008">
    <property type="protein sequence ID" value="PPD58418.1"/>
    <property type="molecule type" value="Genomic_DNA"/>
</dbReference>
<feature type="domain" description="OmpR/PhoB-type" evidence="9">
    <location>
        <begin position="133"/>
        <end position="233"/>
    </location>
</feature>
<evidence type="ECO:0000256" key="2">
    <source>
        <dbReference type="ARBA" id="ARBA00023012"/>
    </source>
</evidence>
<dbReference type="PROSITE" id="PS51755">
    <property type="entry name" value="OMPR_PHOB"/>
    <property type="match status" value="1"/>
</dbReference>
<dbReference type="CDD" id="cd00383">
    <property type="entry name" value="trans_reg_C"/>
    <property type="match status" value="1"/>
</dbReference>
<dbReference type="PANTHER" id="PTHR48111">
    <property type="entry name" value="REGULATOR OF RPOS"/>
    <property type="match status" value="1"/>
</dbReference>
<comment type="caution">
    <text evidence="10">The sequence shown here is derived from an EMBL/GenBank/DDBJ whole genome shotgun (WGS) entry which is preliminary data.</text>
</comment>
<reference evidence="10 11" key="1">
    <citation type="journal article" date="2017" name="ISME J.">
        <title>Grape pomace compost harbors organohalide-respiring Dehalogenimonas species with novel reductive dehalogenase genes.</title>
        <authorList>
            <person name="Yang Y."/>
            <person name="Higgins S.A."/>
            <person name="Yan J."/>
            <person name="Simsir B."/>
            <person name="Chourey K."/>
            <person name="Iyer R."/>
            <person name="Hettich R.L."/>
            <person name="Baldwin B."/>
            <person name="Ogles D.M."/>
            <person name="Loffler F.E."/>
        </authorList>
    </citation>
    <scope>NUCLEOTIDE SEQUENCE [LARGE SCALE GENOMIC DNA]</scope>
    <source>
        <strain evidence="10 11">GP</strain>
    </source>
</reference>
<dbReference type="InterPro" id="IPR001867">
    <property type="entry name" value="OmpR/PhoB-type_DNA-bd"/>
</dbReference>
<evidence type="ECO:0000256" key="3">
    <source>
        <dbReference type="ARBA" id="ARBA00023015"/>
    </source>
</evidence>
<evidence type="ECO:0000256" key="4">
    <source>
        <dbReference type="ARBA" id="ARBA00023125"/>
    </source>
</evidence>
<dbReference type="InterPro" id="IPR011006">
    <property type="entry name" value="CheY-like_superfamily"/>
</dbReference>
<feature type="domain" description="Response regulatory" evidence="8">
    <location>
        <begin position="10"/>
        <end position="125"/>
    </location>
</feature>
<accession>A0A2P5P7Y2</accession>
<sequence>MSLKRGQSVRILVVEPVKSDVEAISSIFAMFLPGITLVTVATGTEGLISVEQQTPDLLILDLAVPDIDGFEMIKTIRLFSSIPIIVIDSNHNESSLIRSIEFGADDYITKPIRPLELLARVKSIMRRRQGTNQDQYIVAGLLRLDASLHRVYVGDKEVRLTRTENIILRHLMENAGNTVTHGNLAQKIWGDDSTEASATIRVYVDRIRKKLGDDSKSPSMIFTETGLGYRLVKLTP</sequence>
<evidence type="ECO:0000313" key="10">
    <source>
        <dbReference type="EMBL" id="PPD58418.1"/>
    </source>
</evidence>
<gene>
    <name evidence="10" type="ORF">JP09_004760</name>
</gene>
<dbReference type="SMART" id="SM00862">
    <property type="entry name" value="Trans_reg_C"/>
    <property type="match status" value="1"/>
</dbReference>
<dbReference type="SMART" id="SM00448">
    <property type="entry name" value="REC"/>
    <property type="match status" value="1"/>
</dbReference>
<dbReference type="GO" id="GO:0032993">
    <property type="term" value="C:protein-DNA complex"/>
    <property type="evidence" value="ECO:0007669"/>
    <property type="project" value="TreeGrafter"/>
</dbReference>
<dbReference type="OrthoDB" id="1646880at2"/>
<evidence type="ECO:0000313" key="11">
    <source>
        <dbReference type="Proteomes" id="UP000235653"/>
    </source>
</evidence>
<dbReference type="Gene3D" id="3.40.50.2300">
    <property type="match status" value="1"/>
</dbReference>
<dbReference type="InterPro" id="IPR001789">
    <property type="entry name" value="Sig_transdc_resp-reg_receiver"/>
</dbReference>
<keyword evidence="11" id="KW-1185">Reference proteome</keyword>
<keyword evidence="1 6" id="KW-0597">Phosphoprotein</keyword>
<dbReference type="Pfam" id="PF00486">
    <property type="entry name" value="Trans_reg_C"/>
    <property type="match status" value="1"/>
</dbReference>
<dbReference type="PROSITE" id="PS50110">
    <property type="entry name" value="RESPONSE_REGULATORY"/>
    <property type="match status" value="1"/>
</dbReference>
<dbReference type="InterPro" id="IPR036388">
    <property type="entry name" value="WH-like_DNA-bd_sf"/>
</dbReference>
<dbReference type="GO" id="GO:0000976">
    <property type="term" value="F:transcription cis-regulatory region binding"/>
    <property type="evidence" value="ECO:0007669"/>
    <property type="project" value="TreeGrafter"/>
</dbReference>
<keyword evidence="4 7" id="KW-0238">DNA-binding</keyword>